<dbReference type="EMBL" id="CYGY02000023">
    <property type="protein sequence ID" value="SIT39892.1"/>
    <property type="molecule type" value="Genomic_DNA"/>
</dbReference>
<feature type="region of interest" description="Disordered" evidence="1">
    <location>
        <begin position="77"/>
        <end position="106"/>
    </location>
</feature>
<reference evidence="2" key="1">
    <citation type="submission" date="2016-12" db="EMBL/GenBank/DDBJ databases">
        <authorList>
            <person name="Moulin L."/>
        </authorList>
    </citation>
    <scope>NUCLEOTIDE SEQUENCE [LARGE SCALE GENOMIC DNA]</scope>
    <source>
        <strain evidence="2">STM 7183</strain>
    </source>
</reference>
<evidence type="ECO:0000313" key="2">
    <source>
        <dbReference type="EMBL" id="SIT39892.1"/>
    </source>
</evidence>
<evidence type="ECO:0000313" key="3">
    <source>
        <dbReference type="Proteomes" id="UP000195569"/>
    </source>
</evidence>
<organism evidence="2 3">
    <name type="scientific">Paraburkholderia piptadeniae</name>
    <dbReference type="NCBI Taxonomy" id="1701573"/>
    <lineage>
        <taxon>Bacteria</taxon>
        <taxon>Pseudomonadati</taxon>
        <taxon>Pseudomonadota</taxon>
        <taxon>Betaproteobacteria</taxon>
        <taxon>Burkholderiales</taxon>
        <taxon>Burkholderiaceae</taxon>
        <taxon>Paraburkholderia</taxon>
    </lineage>
</organism>
<proteinExistence type="predicted"/>
<gene>
    <name evidence="2" type="ORF">BN2476_230279</name>
</gene>
<protein>
    <submittedName>
        <fullName evidence="2">Uncharacterized protein</fullName>
    </submittedName>
</protein>
<dbReference type="AlphaFoldDB" id="A0A1N7RXP7"/>
<sequence>MGLTWRAGSWSDRARAGWLCRLFQETQYCSRMAANSPRDAALRSVPARRARRLLVMERGQYIFRRLREVYALRGAARRETGGPADKNGKSMKTKNPAGQAGRGRLGTCRLELASAAPMGQ</sequence>
<evidence type="ECO:0000256" key="1">
    <source>
        <dbReference type="SAM" id="MobiDB-lite"/>
    </source>
</evidence>
<name>A0A1N7RXP7_9BURK</name>
<accession>A0A1N7RXP7</accession>
<dbReference type="Proteomes" id="UP000195569">
    <property type="component" value="Unassembled WGS sequence"/>
</dbReference>
<keyword evidence="3" id="KW-1185">Reference proteome</keyword>
<comment type="caution">
    <text evidence="2">The sequence shown here is derived from an EMBL/GenBank/DDBJ whole genome shotgun (WGS) entry which is preliminary data.</text>
</comment>